<dbReference type="RefSeq" id="WP_045164566.1">
    <property type="nucleotide sequence ID" value="NZ_CP113864.1"/>
</dbReference>
<keyword evidence="2" id="KW-0456">Lyase</keyword>
<dbReference type="PANTHER" id="PTHR36566">
    <property type="entry name" value="NICKEL INSERTION PROTEIN-RELATED"/>
    <property type="match status" value="1"/>
</dbReference>
<proteinExistence type="inferred from homology"/>
<evidence type="ECO:0000313" key="3">
    <source>
        <dbReference type="EMBL" id="WAM30809.1"/>
    </source>
</evidence>
<keyword evidence="4" id="KW-1185">Reference proteome</keyword>
<evidence type="ECO:0000256" key="1">
    <source>
        <dbReference type="ARBA" id="ARBA00022596"/>
    </source>
</evidence>
<comment type="function">
    <text evidence="2">Involved in the biosynthesis of a nickel-pincer cofactor ((SCS)Ni(II) pincer complex). Binds Ni(2+), and functions in nickel delivery to pyridinium-3,5-bisthiocarboxylic acid mononucleotide (P2TMN), to form the mature cofactor. Is thus probably required for the activation of nickel-pincer cofactor-dependent enzymes.</text>
</comment>
<dbReference type="EMBL" id="CP113864">
    <property type="protein sequence ID" value="WAM30809.1"/>
    <property type="molecule type" value="Genomic_DNA"/>
</dbReference>
<gene>
    <name evidence="2 3" type="primary">larC</name>
    <name evidence="3" type="ORF">OTJ99_001592</name>
</gene>
<dbReference type="Gene3D" id="3.30.70.1380">
    <property type="entry name" value="Transcriptional regulatory protein pf0864 domain like"/>
    <property type="match status" value="1"/>
</dbReference>
<sequence length="374" mass="41936">MIIYFDAPSGIAGDMLVSSLIDAGVDFEYIKSNIALLGLDVEIDLKEKMVNGIKAKNFVVNVLQHHHDDHAHHHHHHHHRTFKDIKKLLQESKLPEAVKDLSIRIFEKIAKAEATVHGMDIEEIAFHEVGADDSIVDIVAFSLCIEYLKPQEVLFSPLSDGRGFTKSMHGIIPVPAPAVLEIARQNGIPIATVDIDTELITPTGIGIAAAISNGFVNMPRMQIEKIGYGSGTKDLPIPNIVRAIIGKKKLNLSSKYFEIFANIDDMTGEDLSLALEKIMQAGALDVYFTPIYMKKGRPAYKLGVIAKSESFEDVVDAVFRWTSTIGVRYVELRRIEMERKQENIKEVPLRLKISSYKDIKRLKLEFEDIKKLTK</sequence>
<dbReference type="Pfam" id="PF01969">
    <property type="entry name" value="Ni_insertion"/>
    <property type="match status" value="1"/>
</dbReference>
<dbReference type="PANTHER" id="PTHR36566:SF1">
    <property type="entry name" value="PYRIDINIUM-3,5-BISTHIOCARBOXYLIC ACID MONONUCLEOTIDE NICKEL INSERTION PROTEIN"/>
    <property type="match status" value="1"/>
</dbReference>
<dbReference type="NCBIfam" id="TIGR00299">
    <property type="entry name" value="nickel pincer cofactor biosynthesis protein LarC"/>
    <property type="match status" value="1"/>
</dbReference>
<organism evidence="3 4">
    <name type="scientific">Caldicellulosiruptor naganoensis</name>
    <dbReference type="NCBI Taxonomy" id="29324"/>
    <lineage>
        <taxon>Bacteria</taxon>
        <taxon>Bacillati</taxon>
        <taxon>Bacillota</taxon>
        <taxon>Bacillota incertae sedis</taxon>
        <taxon>Caldicellulosiruptorales</taxon>
        <taxon>Caldicellulosiruptoraceae</taxon>
        <taxon>Caldicellulosiruptor</taxon>
    </lineage>
</organism>
<reference evidence="3" key="1">
    <citation type="submission" date="2022-12" db="EMBL/GenBank/DDBJ databases">
        <authorList>
            <person name="Bing R.G."/>
            <person name="Willard D.J."/>
            <person name="Manesh M.J.H."/>
            <person name="Laemthong T."/>
            <person name="Crosby J.R."/>
            <person name="Kelly R.M."/>
        </authorList>
    </citation>
    <scope>NUCLEOTIDE SEQUENCE</scope>
    <source>
        <strain evidence="3">DSM 8991</strain>
    </source>
</reference>
<comment type="catalytic activity">
    <reaction evidence="2">
        <text>Ni(II)-pyridinium-3,5-bisthiocarboxylate mononucleotide = pyridinium-3,5-bisthiocarboxylate mononucleotide + Ni(2+)</text>
        <dbReference type="Rhea" id="RHEA:54784"/>
        <dbReference type="ChEBI" id="CHEBI:49786"/>
        <dbReference type="ChEBI" id="CHEBI:137372"/>
        <dbReference type="ChEBI" id="CHEBI:137373"/>
        <dbReference type="EC" id="4.99.1.12"/>
    </reaction>
</comment>
<dbReference type="Proteomes" id="UP001164745">
    <property type="component" value="Chromosome"/>
</dbReference>
<name>A0ABY7BDY1_9FIRM</name>
<dbReference type="InterPro" id="IPR002822">
    <property type="entry name" value="Ni_insertion"/>
</dbReference>
<dbReference type="EC" id="4.99.1.12" evidence="2"/>
<dbReference type="HAMAP" id="MF_01074">
    <property type="entry name" value="LarC"/>
    <property type="match status" value="1"/>
</dbReference>
<keyword evidence="1 2" id="KW-0533">Nickel</keyword>
<comment type="similarity">
    <text evidence="2">Belongs to the LarC family.</text>
</comment>
<protein>
    <recommendedName>
        <fullName evidence="2">Pyridinium-3,5-bisthiocarboxylic acid mononucleotide nickel insertion protein</fullName>
        <shortName evidence="2">P2TMN nickel insertion protein</shortName>
        <ecNumber evidence="2">4.99.1.12</ecNumber>
    </recommendedName>
    <alternativeName>
        <fullName evidence="2">Nickel-pincer cofactor biosynthesis protein LarC</fullName>
    </alternativeName>
</protein>
<evidence type="ECO:0000256" key="2">
    <source>
        <dbReference type="HAMAP-Rule" id="MF_01074"/>
    </source>
</evidence>
<accession>A0ABY7BDY1</accession>
<evidence type="ECO:0000313" key="4">
    <source>
        <dbReference type="Proteomes" id="UP001164745"/>
    </source>
</evidence>